<dbReference type="OrthoDB" id="1926878at2759"/>
<evidence type="ECO:0000256" key="5">
    <source>
        <dbReference type="ARBA" id="ARBA00023306"/>
    </source>
</evidence>
<dbReference type="AlphaFoldDB" id="A0A642ULG2"/>
<dbReference type="Proteomes" id="UP000761534">
    <property type="component" value="Unassembled WGS sequence"/>
</dbReference>
<dbReference type="SMART" id="SM00382">
    <property type="entry name" value="AAA"/>
    <property type="match status" value="1"/>
</dbReference>
<dbReference type="PIRSF" id="PIRSF001767">
    <property type="entry name" value="Cdc6"/>
    <property type="match status" value="1"/>
</dbReference>
<reference evidence="9" key="1">
    <citation type="journal article" date="2019" name="G3 (Bethesda)">
        <title>Genome Assemblies of Two Rare Opportunistic Yeast Pathogens: Diutina rugosa (syn. Candida rugosa) and Trichomonascus ciferrii (syn. Candida ciferrii).</title>
        <authorList>
            <person name="Mixao V."/>
            <person name="Saus E."/>
            <person name="Hansen A.P."/>
            <person name="Lass-Florl C."/>
            <person name="Gabaldon T."/>
        </authorList>
    </citation>
    <scope>NUCLEOTIDE SEQUENCE</scope>
    <source>
        <strain evidence="9">CBS 4856</strain>
    </source>
</reference>
<dbReference type="Pfam" id="PF22606">
    <property type="entry name" value="Cdc6-ORC-like_ATPase_lid"/>
    <property type="match status" value="1"/>
</dbReference>
<dbReference type="InterPro" id="IPR003593">
    <property type="entry name" value="AAA+_ATPase"/>
</dbReference>
<keyword evidence="5" id="KW-0131">Cell cycle</keyword>
<dbReference type="VEuPathDB" id="FungiDB:TRICI_006080"/>
<feature type="compositionally biased region" description="Basic and acidic residues" evidence="7">
    <location>
        <begin position="1"/>
        <end position="21"/>
    </location>
</feature>
<protein>
    <recommendedName>
        <fullName evidence="6">Cell division control protein</fullName>
    </recommendedName>
</protein>
<dbReference type="InterPro" id="IPR016314">
    <property type="entry name" value="Cdc6/18"/>
</dbReference>
<evidence type="ECO:0000256" key="4">
    <source>
        <dbReference type="ARBA" id="ARBA00023242"/>
    </source>
</evidence>
<dbReference type="GO" id="GO:0051301">
    <property type="term" value="P:cell division"/>
    <property type="evidence" value="ECO:0007669"/>
    <property type="project" value="UniProtKB-UniRule"/>
</dbReference>
<evidence type="ECO:0000259" key="8">
    <source>
        <dbReference type="SMART" id="SM00382"/>
    </source>
</evidence>
<evidence type="ECO:0000256" key="6">
    <source>
        <dbReference type="PIRNR" id="PIRNR001767"/>
    </source>
</evidence>
<organism evidence="9 10">
    <name type="scientific">Trichomonascus ciferrii</name>
    <dbReference type="NCBI Taxonomy" id="44093"/>
    <lineage>
        <taxon>Eukaryota</taxon>
        <taxon>Fungi</taxon>
        <taxon>Dikarya</taxon>
        <taxon>Ascomycota</taxon>
        <taxon>Saccharomycotina</taxon>
        <taxon>Dipodascomycetes</taxon>
        <taxon>Dipodascales</taxon>
        <taxon>Trichomonascaceae</taxon>
        <taxon>Trichomonascus</taxon>
        <taxon>Trichomonascus ciferrii complex</taxon>
    </lineage>
</organism>
<comment type="subcellular location">
    <subcellularLocation>
        <location evidence="1">Nucleus</location>
    </subcellularLocation>
</comment>
<dbReference type="InterPro" id="IPR041664">
    <property type="entry name" value="AAA_16"/>
</dbReference>
<dbReference type="Pfam" id="PF09079">
    <property type="entry name" value="WHD_Cdc6"/>
    <property type="match status" value="1"/>
</dbReference>
<dbReference type="Gene3D" id="3.40.50.300">
    <property type="entry name" value="P-loop containing nucleotide triphosphate hydrolases"/>
    <property type="match status" value="1"/>
</dbReference>
<feature type="compositionally biased region" description="Acidic residues" evidence="7">
    <location>
        <begin position="195"/>
        <end position="205"/>
    </location>
</feature>
<sequence length="556" mass="61210">MVSRREPNRSVARREPLRKGEEDDDINLLADRAPATPSKRKRTIEDDDEVLLTPPSSTKKPRKRHLEDENTLLTPPSTPSSVYSVAKALFQRGSGESGVIGREAERQALRDFFVPLIKQRSHGALYLSGTPGTGKSALLAEVLGQVSNELASRDCPIRVANLNCMVVDRPHLIFARIYRHLARGGPPVARGELDMSSDDDEEEESTVSSSSKTIQSLERLLLNPKNRTRHVVVLDELDHVVTRDQEVLFRIFHWAFARSSNLILVGIANALDLTDRFLPRLRANSLTPQTLAFGPYSAAEIAHIIETRLRSLNNSSHDENDDNDNDNASIPLMHPAAIQLCARKTAANTGDLRKAFDICRRAIELVEEEVRKSRASESDSGNWKQALVSGHSPTTSLTLHEAPKVTVMNISKICTLAFGSSSVTRVRGLNLQQKAVLSVLVVHEAGPTPITVMRLFELYTQTCMRDRMLARLQLTEFYDVISALESAGVVNVSGVCGRKGMGSARGRSSRGGTGAGAAKPAARDDYSQRKIAPNVHKMDLMTGIDDVPLLKQILRC</sequence>
<dbReference type="EMBL" id="SWFS01000488">
    <property type="protein sequence ID" value="KAA8901358.1"/>
    <property type="molecule type" value="Genomic_DNA"/>
</dbReference>
<dbReference type="GO" id="GO:0033314">
    <property type="term" value="P:mitotic DNA replication checkpoint signaling"/>
    <property type="evidence" value="ECO:0007669"/>
    <property type="project" value="TreeGrafter"/>
</dbReference>
<dbReference type="GO" id="GO:0005634">
    <property type="term" value="C:nucleus"/>
    <property type="evidence" value="ECO:0007669"/>
    <property type="project" value="UniProtKB-SubCell"/>
</dbReference>
<keyword evidence="2" id="KW-0132">Cell division</keyword>
<accession>A0A642ULG2</accession>
<evidence type="ECO:0000256" key="1">
    <source>
        <dbReference type="ARBA" id="ARBA00004123"/>
    </source>
</evidence>
<feature type="region of interest" description="Disordered" evidence="7">
    <location>
        <begin position="1"/>
        <end position="79"/>
    </location>
</feature>
<feature type="region of interest" description="Disordered" evidence="7">
    <location>
        <begin position="189"/>
        <end position="212"/>
    </location>
</feature>
<dbReference type="InterPro" id="IPR036388">
    <property type="entry name" value="WH-like_DNA-bd_sf"/>
</dbReference>
<keyword evidence="3" id="KW-0235">DNA replication</keyword>
<feature type="region of interest" description="Disordered" evidence="7">
    <location>
        <begin position="500"/>
        <end position="526"/>
    </location>
</feature>
<evidence type="ECO:0000256" key="2">
    <source>
        <dbReference type="ARBA" id="ARBA00022618"/>
    </source>
</evidence>
<name>A0A642ULG2_9ASCO</name>
<comment type="similarity">
    <text evidence="6">Belongs to the CDC6/cdc18 family.</text>
</comment>
<evidence type="ECO:0000313" key="9">
    <source>
        <dbReference type="EMBL" id="KAA8901358.1"/>
    </source>
</evidence>
<dbReference type="Gene3D" id="1.10.8.60">
    <property type="match status" value="1"/>
</dbReference>
<dbReference type="Pfam" id="PF13191">
    <property type="entry name" value="AAA_16"/>
    <property type="match status" value="1"/>
</dbReference>
<evidence type="ECO:0000256" key="3">
    <source>
        <dbReference type="ARBA" id="ARBA00022705"/>
    </source>
</evidence>
<dbReference type="InterPro" id="IPR027417">
    <property type="entry name" value="P-loop_NTPase"/>
</dbReference>
<evidence type="ECO:0000256" key="7">
    <source>
        <dbReference type="SAM" id="MobiDB-lite"/>
    </source>
</evidence>
<keyword evidence="4" id="KW-0539">Nucleus</keyword>
<gene>
    <name evidence="9" type="ORF">TRICI_006080</name>
</gene>
<dbReference type="InterPro" id="IPR050311">
    <property type="entry name" value="ORC1/CDC6"/>
</dbReference>
<dbReference type="PANTHER" id="PTHR10763:SF26">
    <property type="entry name" value="CELL DIVISION CONTROL PROTEIN 6 HOMOLOG"/>
    <property type="match status" value="1"/>
</dbReference>
<comment type="caution">
    <text evidence="9">The sequence shown here is derived from an EMBL/GenBank/DDBJ whole genome shotgun (WGS) entry which is preliminary data.</text>
</comment>
<feature type="domain" description="AAA+ ATPase" evidence="8">
    <location>
        <begin position="121"/>
        <end position="287"/>
    </location>
</feature>
<proteinExistence type="inferred from homology"/>
<dbReference type="InterPro" id="IPR054425">
    <property type="entry name" value="Cdc6_ORC1-like_ATPase_lid"/>
</dbReference>
<dbReference type="GO" id="GO:0006270">
    <property type="term" value="P:DNA replication initiation"/>
    <property type="evidence" value="ECO:0007669"/>
    <property type="project" value="UniProtKB-UniRule"/>
</dbReference>
<dbReference type="InterPro" id="IPR015163">
    <property type="entry name" value="Cdc6_C"/>
</dbReference>
<dbReference type="Gene3D" id="1.10.10.10">
    <property type="entry name" value="Winged helix-like DNA-binding domain superfamily/Winged helix DNA-binding domain"/>
    <property type="match status" value="1"/>
</dbReference>
<dbReference type="PANTHER" id="PTHR10763">
    <property type="entry name" value="CELL DIVISION CONTROL PROTEIN 6-RELATED"/>
    <property type="match status" value="1"/>
</dbReference>
<evidence type="ECO:0000313" key="10">
    <source>
        <dbReference type="Proteomes" id="UP000761534"/>
    </source>
</evidence>
<keyword evidence="10" id="KW-1185">Reference proteome</keyword>
<dbReference type="SUPFAM" id="SSF52540">
    <property type="entry name" value="P-loop containing nucleoside triphosphate hydrolases"/>
    <property type="match status" value="1"/>
</dbReference>
<dbReference type="GO" id="GO:0003688">
    <property type="term" value="F:DNA replication origin binding"/>
    <property type="evidence" value="ECO:0007669"/>
    <property type="project" value="TreeGrafter"/>
</dbReference>